<keyword evidence="2" id="KW-0547">Nucleotide-binding</keyword>
<dbReference type="InterPro" id="IPR003593">
    <property type="entry name" value="AAA+_ATPase"/>
</dbReference>
<dbReference type="SUPFAM" id="SSF52540">
    <property type="entry name" value="P-loop containing nucleoside triphosphate hydrolases"/>
    <property type="match status" value="1"/>
</dbReference>
<dbReference type="Pfam" id="PF00005">
    <property type="entry name" value="ABC_tran"/>
    <property type="match status" value="1"/>
</dbReference>
<dbReference type="GO" id="GO:0098796">
    <property type="term" value="C:membrane protein complex"/>
    <property type="evidence" value="ECO:0007669"/>
    <property type="project" value="UniProtKB-ARBA"/>
</dbReference>
<dbReference type="InterPro" id="IPR017871">
    <property type="entry name" value="ABC_transporter-like_CS"/>
</dbReference>
<evidence type="ECO:0000259" key="4">
    <source>
        <dbReference type="PROSITE" id="PS50893"/>
    </source>
</evidence>
<feature type="domain" description="ABC transporter" evidence="4">
    <location>
        <begin position="8"/>
        <end position="233"/>
    </location>
</feature>
<evidence type="ECO:0000256" key="3">
    <source>
        <dbReference type="ARBA" id="ARBA00022840"/>
    </source>
</evidence>
<dbReference type="InterPro" id="IPR017911">
    <property type="entry name" value="MacB-like_ATP-bd"/>
</dbReference>
<dbReference type="EMBL" id="PCTR01000035">
    <property type="protein sequence ID" value="PIP86077.1"/>
    <property type="molecule type" value="Genomic_DNA"/>
</dbReference>
<keyword evidence="5" id="KW-0449">Lipoprotein</keyword>
<sequence length="233" mass="26094">MKTTSSIISLKNVFKEYLLGDGSVFLALKNINLEIHQEEFSAIIGPSGSGKSTLMHMVGLLDKPSRGEIIVNGKDISGLDDNQTSTLRNSYVGFVFQQFNLLNKLTIKENILLPATYSRIKPDFDAEERAEMLMEKFGILSKKDSFPNRISGGQQQRVAVARALIMKPQLVLADEPTGNLDHKTGNEIIDLFEQLNTNEGITIVMVTHEMEIAERTRRQIRVLDGEITSDKKR</sequence>
<proteinExistence type="predicted"/>
<dbReference type="CDD" id="cd03255">
    <property type="entry name" value="ABC_MJ0796_LolCDE_FtsE"/>
    <property type="match status" value="1"/>
</dbReference>
<evidence type="ECO:0000256" key="2">
    <source>
        <dbReference type="ARBA" id="ARBA00022741"/>
    </source>
</evidence>
<dbReference type="Gene3D" id="3.40.50.300">
    <property type="entry name" value="P-loop containing nucleotide triphosphate hydrolases"/>
    <property type="match status" value="1"/>
</dbReference>
<dbReference type="PANTHER" id="PTHR24220:SF86">
    <property type="entry name" value="ABC TRANSPORTER ABCH.1"/>
    <property type="match status" value="1"/>
</dbReference>
<dbReference type="InterPro" id="IPR003439">
    <property type="entry name" value="ABC_transporter-like_ATP-bd"/>
</dbReference>
<comment type="caution">
    <text evidence="5">The sequence shown here is derived from an EMBL/GenBank/DDBJ whole genome shotgun (WGS) entry which is preliminary data.</text>
</comment>
<keyword evidence="1" id="KW-0813">Transport</keyword>
<dbReference type="GO" id="GO:0016887">
    <property type="term" value="F:ATP hydrolysis activity"/>
    <property type="evidence" value="ECO:0007669"/>
    <property type="project" value="InterPro"/>
</dbReference>
<dbReference type="FunFam" id="3.40.50.300:FF:000032">
    <property type="entry name" value="Export ABC transporter ATP-binding protein"/>
    <property type="match status" value="1"/>
</dbReference>
<dbReference type="AlphaFoldDB" id="A0A2H0DV76"/>
<dbReference type="InterPro" id="IPR027417">
    <property type="entry name" value="P-loop_NTPase"/>
</dbReference>
<dbReference type="GO" id="GO:0022857">
    <property type="term" value="F:transmembrane transporter activity"/>
    <property type="evidence" value="ECO:0007669"/>
    <property type="project" value="TreeGrafter"/>
</dbReference>
<keyword evidence="3 5" id="KW-0067">ATP-binding</keyword>
<dbReference type="GO" id="GO:0005886">
    <property type="term" value="C:plasma membrane"/>
    <property type="evidence" value="ECO:0007669"/>
    <property type="project" value="TreeGrafter"/>
</dbReference>
<dbReference type="SMART" id="SM00382">
    <property type="entry name" value="AAA"/>
    <property type="match status" value="1"/>
</dbReference>
<dbReference type="InterPro" id="IPR015854">
    <property type="entry name" value="ABC_transpr_LolD-like"/>
</dbReference>
<protein>
    <submittedName>
        <fullName evidence="5">Lipoprotein-releasing system ATP-binding protein LolD</fullName>
    </submittedName>
</protein>
<evidence type="ECO:0000313" key="6">
    <source>
        <dbReference type="Proteomes" id="UP000231136"/>
    </source>
</evidence>
<dbReference type="PROSITE" id="PS00211">
    <property type="entry name" value="ABC_TRANSPORTER_1"/>
    <property type="match status" value="1"/>
</dbReference>
<accession>A0A2H0DV76</accession>
<organism evidence="5 6">
    <name type="scientific">Candidatus Collierbacteria bacterium CG22_combo_CG10-13_8_21_14_all_43_12</name>
    <dbReference type="NCBI Taxonomy" id="1974537"/>
    <lineage>
        <taxon>Bacteria</taxon>
        <taxon>Candidatus Collieribacteriota</taxon>
    </lineage>
</organism>
<dbReference type="PROSITE" id="PS50893">
    <property type="entry name" value="ABC_TRANSPORTER_2"/>
    <property type="match status" value="1"/>
</dbReference>
<dbReference type="GO" id="GO:0005524">
    <property type="term" value="F:ATP binding"/>
    <property type="evidence" value="ECO:0007669"/>
    <property type="project" value="UniProtKB-KW"/>
</dbReference>
<dbReference type="PANTHER" id="PTHR24220">
    <property type="entry name" value="IMPORT ATP-BINDING PROTEIN"/>
    <property type="match status" value="1"/>
</dbReference>
<reference evidence="5 6" key="1">
    <citation type="submission" date="2017-09" db="EMBL/GenBank/DDBJ databases">
        <title>Depth-based differentiation of microbial function through sediment-hosted aquifers and enrichment of novel symbionts in the deep terrestrial subsurface.</title>
        <authorList>
            <person name="Probst A.J."/>
            <person name="Ladd B."/>
            <person name="Jarett J.K."/>
            <person name="Geller-Mcgrath D.E."/>
            <person name="Sieber C.M."/>
            <person name="Emerson J.B."/>
            <person name="Anantharaman K."/>
            <person name="Thomas B.C."/>
            <person name="Malmstrom R."/>
            <person name="Stieglmeier M."/>
            <person name="Klingl A."/>
            <person name="Woyke T."/>
            <person name="Ryan C.M."/>
            <person name="Banfield J.F."/>
        </authorList>
    </citation>
    <scope>NUCLEOTIDE SEQUENCE [LARGE SCALE GENOMIC DNA]</scope>
    <source>
        <strain evidence="5">CG22_combo_CG10-13_8_21_14_all_43_12</strain>
    </source>
</reference>
<gene>
    <name evidence="5" type="ORF">COW83_00895</name>
</gene>
<evidence type="ECO:0000256" key="1">
    <source>
        <dbReference type="ARBA" id="ARBA00022448"/>
    </source>
</evidence>
<name>A0A2H0DV76_9BACT</name>
<evidence type="ECO:0000313" key="5">
    <source>
        <dbReference type="EMBL" id="PIP86077.1"/>
    </source>
</evidence>
<dbReference type="Proteomes" id="UP000231136">
    <property type="component" value="Unassembled WGS sequence"/>
</dbReference>